<comment type="caution">
    <text evidence="1">The sequence shown here is derived from an EMBL/GenBank/DDBJ whole genome shotgun (WGS) entry which is preliminary data.</text>
</comment>
<protein>
    <submittedName>
        <fullName evidence="1">Uncharacterized protein</fullName>
    </submittedName>
</protein>
<proteinExistence type="predicted"/>
<dbReference type="AlphaFoldDB" id="A0A0F9NYD5"/>
<sequence length="148" mass="17069">MKTNIRQEVFAFMQNNPGTKNSEIAGEFPDYPENSVKTYRTQWRLKFKKLLPRKPKPGIEIKIPDETNPKDALDIIEALMKNREYTKIDVEAIEKALLELLNSGVVTPQVVKNMIDFYLKIGSKKEVLEEDIDMEVLKQIGIEITDSK</sequence>
<name>A0A0F9NYD5_9ZZZZ</name>
<gene>
    <name evidence="1" type="ORF">LCGC14_0910890</name>
</gene>
<organism evidence="1">
    <name type="scientific">marine sediment metagenome</name>
    <dbReference type="NCBI Taxonomy" id="412755"/>
    <lineage>
        <taxon>unclassified sequences</taxon>
        <taxon>metagenomes</taxon>
        <taxon>ecological metagenomes</taxon>
    </lineage>
</organism>
<reference evidence="1" key="1">
    <citation type="journal article" date="2015" name="Nature">
        <title>Complex archaea that bridge the gap between prokaryotes and eukaryotes.</title>
        <authorList>
            <person name="Spang A."/>
            <person name="Saw J.H."/>
            <person name="Jorgensen S.L."/>
            <person name="Zaremba-Niedzwiedzka K."/>
            <person name="Martijn J."/>
            <person name="Lind A.E."/>
            <person name="van Eijk R."/>
            <person name="Schleper C."/>
            <person name="Guy L."/>
            <person name="Ettema T.J."/>
        </authorList>
    </citation>
    <scope>NUCLEOTIDE SEQUENCE</scope>
</reference>
<accession>A0A0F9NYD5</accession>
<evidence type="ECO:0000313" key="1">
    <source>
        <dbReference type="EMBL" id="KKN22859.1"/>
    </source>
</evidence>
<dbReference type="EMBL" id="LAZR01003024">
    <property type="protein sequence ID" value="KKN22859.1"/>
    <property type="molecule type" value="Genomic_DNA"/>
</dbReference>